<dbReference type="OrthoDB" id="679547at2"/>
<keyword evidence="1" id="KW-0472">Membrane</keyword>
<evidence type="ECO:0000313" key="3">
    <source>
        <dbReference type="Proteomes" id="UP000218263"/>
    </source>
</evidence>
<dbReference type="GO" id="GO:0009279">
    <property type="term" value="C:cell outer membrane"/>
    <property type="evidence" value="ECO:0007669"/>
    <property type="project" value="UniProtKB-SubCell"/>
</dbReference>
<dbReference type="RefSeq" id="WP_096349902.1">
    <property type="nucleotide sequence ID" value="NZ_AP017313.1"/>
</dbReference>
<gene>
    <name evidence="2" type="ORF">MgSA37_00757</name>
</gene>
<keyword evidence="1" id="KW-1134">Transmembrane beta strand</keyword>
<accession>A0A125T284</accession>
<comment type="similarity">
    <text evidence="1">Belongs to the TonB-dependent receptor family.</text>
</comment>
<organism evidence="2 3">
    <name type="scientific">Mucilaginibacter gotjawali</name>
    <dbReference type="NCBI Taxonomy" id="1550579"/>
    <lineage>
        <taxon>Bacteria</taxon>
        <taxon>Pseudomonadati</taxon>
        <taxon>Bacteroidota</taxon>
        <taxon>Sphingobacteriia</taxon>
        <taxon>Sphingobacteriales</taxon>
        <taxon>Sphingobacteriaceae</taxon>
        <taxon>Mucilaginibacter</taxon>
    </lineage>
</organism>
<evidence type="ECO:0000313" key="2">
    <source>
        <dbReference type="EMBL" id="BAU52595.1"/>
    </source>
</evidence>
<dbReference type="Proteomes" id="UP000218263">
    <property type="component" value="Chromosome"/>
</dbReference>
<keyword evidence="1" id="KW-0813">Transport</keyword>
<dbReference type="SUPFAM" id="SSF56935">
    <property type="entry name" value="Porins"/>
    <property type="match status" value="1"/>
</dbReference>
<dbReference type="InterPro" id="IPR039426">
    <property type="entry name" value="TonB-dep_rcpt-like"/>
</dbReference>
<dbReference type="KEGG" id="mgot:MgSA37_00757"/>
<keyword evidence="2" id="KW-0675">Receptor</keyword>
<dbReference type="Pfam" id="PF07715">
    <property type="entry name" value="Plug"/>
    <property type="match status" value="1"/>
</dbReference>
<keyword evidence="1" id="KW-0998">Cell outer membrane</keyword>
<dbReference type="InterPro" id="IPR037066">
    <property type="entry name" value="Plug_dom_sf"/>
</dbReference>
<dbReference type="InterPro" id="IPR012910">
    <property type="entry name" value="Plug_dom"/>
</dbReference>
<dbReference type="PROSITE" id="PS52016">
    <property type="entry name" value="TONB_DEPENDENT_REC_3"/>
    <property type="match status" value="1"/>
</dbReference>
<name>A0A125T284_9SPHI</name>
<dbReference type="Gene3D" id="2.170.130.10">
    <property type="entry name" value="TonB-dependent receptor, plug domain"/>
    <property type="match status" value="1"/>
</dbReference>
<dbReference type="EMBL" id="AP017313">
    <property type="protein sequence ID" value="BAU52595.1"/>
    <property type="molecule type" value="Genomic_DNA"/>
</dbReference>
<dbReference type="SUPFAM" id="SSF49478">
    <property type="entry name" value="Cna protein B-type domain"/>
    <property type="match status" value="1"/>
</dbReference>
<dbReference type="Gene3D" id="2.60.40.1930">
    <property type="match status" value="1"/>
</dbReference>
<protein>
    <submittedName>
        <fullName evidence="2">TonB-dependent Receptor Plug Domain protein</fullName>
    </submittedName>
</protein>
<sequence>MKKVALTTMILVAFCQSAVFCQTGNGPLNSVIANLKTLLTDHVSEKAYLHFDRPYAYYRAGEVVFFKAYVTMGERHEPSTISSILHADLIGKNDVLIQTIVLPLTNGTGWGNFVLPDTLKKGNYRVRAYTEWMRNDEHPRFFDQNIAVTAAAGSAESPAQAMKPALQFFPEGGNMVAGEPVRVAFKALGPNGLGMYVKGIVVDNEQKEVARINAVHLGMGAFSFIPVAGKTYQAQVTYADGSQERVDLPVAEEKGIMLTVNMEDPSKMAIRIRANHAYFDENRGKQLSLLLYFAGTLKTYSLKLDAEVLGLEFPARVFPTGILKMTLFSDTGEPLNERLAFIQNPDLLKLSINGDKQVFATRENVKLNLSARDKAGNPVTGSFSVSVVDESKVLVDDDAGNSILSYLLLSAEVKGYIEKPNFYFANNTPESRADLDLLMLTQGYRRFEWKELQNNNSVAVNRFNPEKAINISGVLKTRSGAPFGNAVITLIPREGGSMQTQTTTRDGSFRFANVDLLAGGRFILTMVSPAGKQGKVILDQPQPGPVINPVNAAEIRYDSGADILSPIPGVQKKDIFMVGDVSLAGQQPGRKPNGMARMDNYRSSSLAGPGHANQVIPGEAIRNTPSLSTGLSGLLRGIRFSGGVPSLVTGIVISGSDTRIAGVAINSGVKVDPMLVIVDGANLGNGADIDMISPGSVETIEVLTGANATIYGADGGQGVMIITTRISDTAEKIISKEMSPGIFAIEPKGFVKALEFYSPVYGVGNGADRPDNRTTIFWKPDVLTDTSGNSSFNFFNSDGKGTYRVEVQGMDSNGNLGMQVLRYKVQ</sequence>
<proteinExistence type="inferred from homology"/>
<comment type="subcellular location">
    <subcellularLocation>
        <location evidence="1">Cell outer membrane</location>
        <topology evidence="1">Multi-pass membrane protein</topology>
    </subcellularLocation>
</comment>
<keyword evidence="3" id="KW-1185">Reference proteome</keyword>
<reference evidence="2 3" key="1">
    <citation type="submission" date="2015-12" db="EMBL/GenBank/DDBJ databases">
        <title>Genome sequence of Mucilaginibacter gotjawali.</title>
        <authorList>
            <person name="Lee J.S."/>
            <person name="Lee K.C."/>
            <person name="Kim K.K."/>
            <person name="Lee B.W."/>
        </authorList>
    </citation>
    <scope>NUCLEOTIDE SEQUENCE [LARGE SCALE GENOMIC DNA]</scope>
    <source>
        <strain evidence="2 3">SA3-7</strain>
    </source>
</reference>
<keyword evidence="1" id="KW-0812">Transmembrane</keyword>
<dbReference type="AlphaFoldDB" id="A0A125T284"/>
<evidence type="ECO:0000256" key="1">
    <source>
        <dbReference type="PROSITE-ProRule" id="PRU01360"/>
    </source>
</evidence>